<dbReference type="OrthoDB" id="10264306at2759"/>
<dbReference type="EMBL" id="JAAWWB010000001">
    <property type="protein sequence ID" value="KAG6791774.1"/>
    <property type="molecule type" value="Genomic_DNA"/>
</dbReference>
<protein>
    <recommendedName>
        <fullName evidence="4">Molybdenum cofactor sulfurase</fullName>
    </recommendedName>
</protein>
<dbReference type="PANTHER" id="PTHR14237:SF64">
    <property type="entry name" value="MOLYBDENUM COFACTOR SULFURASE-LIKE PROTEIN"/>
    <property type="match status" value="1"/>
</dbReference>
<evidence type="ECO:0000313" key="3">
    <source>
        <dbReference type="Proteomes" id="UP000886885"/>
    </source>
</evidence>
<evidence type="ECO:0000256" key="1">
    <source>
        <dbReference type="SAM" id="MobiDB-lite"/>
    </source>
</evidence>
<keyword evidence="3" id="KW-1185">Reference proteome</keyword>
<dbReference type="PANTHER" id="PTHR14237">
    <property type="entry name" value="MOLYBDOPTERIN COFACTOR SULFURASE MOSC"/>
    <property type="match status" value="1"/>
</dbReference>
<name>A0A8X8DGY8_POPTO</name>
<accession>A0A8X8DGY8</accession>
<feature type="region of interest" description="Disordered" evidence="1">
    <location>
        <begin position="370"/>
        <end position="432"/>
    </location>
</feature>
<proteinExistence type="predicted"/>
<dbReference type="AlphaFoldDB" id="A0A8X8DGY8"/>
<feature type="compositionally biased region" description="Basic and acidic residues" evidence="1">
    <location>
        <begin position="388"/>
        <end position="399"/>
    </location>
</feature>
<comment type="caution">
    <text evidence="2">The sequence shown here is derived from an EMBL/GenBank/DDBJ whole genome shotgun (WGS) entry which is preliminary data.</text>
</comment>
<evidence type="ECO:0008006" key="4">
    <source>
        <dbReference type="Google" id="ProtNLM"/>
    </source>
</evidence>
<reference evidence="2" key="1">
    <citation type="journal article" date="2020" name="bioRxiv">
        <title>Hybrid origin of Populus tomentosa Carr. identified through genome sequencing and phylogenomic analysis.</title>
        <authorList>
            <person name="An X."/>
            <person name="Gao K."/>
            <person name="Chen Z."/>
            <person name="Li J."/>
            <person name="Yang X."/>
            <person name="Yang X."/>
            <person name="Zhou J."/>
            <person name="Guo T."/>
            <person name="Zhao T."/>
            <person name="Huang S."/>
            <person name="Miao D."/>
            <person name="Khan W.U."/>
            <person name="Rao P."/>
            <person name="Ye M."/>
            <person name="Lei B."/>
            <person name="Liao W."/>
            <person name="Wang J."/>
            <person name="Ji L."/>
            <person name="Li Y."/>
            <person name="Guo B."/>
            <person name="Mustafa N.S."/>
            <person name="Li S."/>
            <person name="Yun Q."/>
            <person name="Keller S.R."/>
            <person name="Mao J."/>
            <person name="Zhang R."/>
            <person name="Strauss S.H."/>
        </authorList>
    </citation>
    <scope>NUCLEOTIDE SEQUENCE</scope>
    <source>
        <strain evidence="2">GM15</strain>
        <tissue evidence="2">Leaf</tissue>
    </source>
</reference>
<gene>
    <name evidence="2" type="ORF">POTOM_000907</name>
</gene>
<feature type="compositionally biased region" description="Polar residues" evidence="1">
    <location>
        <begin position="402"/>
        <end position="413"/>
    </location>
</feature>
<dbReference type="Proteomes" id="UP000886885">
    <property type="component" value="Chromosome 1A"/>
</dbReference>
<organism evidence="2 3">
    <name type="scientific">Populus tomentosa</name>
    <name type="common">Chinese white poplar</name>
    <dbReference type="NCBI Taxonomy" id="118781"/>
    <lineage>
        <taxon>Eukaryota</taxon>
        <taxon>Viridiplantae</taxon>
        <taxon>Streptophyta</taxon>
        <taxon>Embryophyta</taxon>
        <taxon>Tracheophyta</taxon>
        <taxon>Spermatophyta</taxon>
        <taxon>Magnoliopsida</taxon>
        <taxon>eudicotyledons</taxon>
        <taxon>Gunneridae</taxon>
        <taxon>Pentapetalae</taxon>
        <taxon>rosids</taxon>
        <taxon>fabids</taxon>
        <taxon>Malpighiales</taxon>
        <taxon>Salicaceae</taxon>
        <taxon>Saliceae</taxon>
        <taxon>Populus</taxon>
    </lineage>
</organism>
<evidence type="ECO:0000313" key="2">
    <source>
        <dbReference type="EMBL" id="KAG6791774.1"/>
    </source>
</evidence>
<sequence length="654" mass="73648">MHSPCTGEASQACFHNLCQLPFLGIPEPQSSTSTTTAASSRHVFEVAMASSMYPNSQFTNHESFPSLQESFSYFTKAFPLYSQTDQADKIREEEYYHLSLSNHVCLDYIGHGLFSYSQQRSYSREATVASASSSSLPLRQYSSSLETPFFGISYKAANLHSQIQYGCQESEMECKIQKRIMALMNLSEDDYAMVFTANQSSAFKLLADSYPFQSNHNLLTVYDHENEAVKIMIERSKNRGARVMSAEFSWKSLRIHSGKLLEKVRSKRKNRRGLFVFPLQSRMTGARYSYLWMNMARENGWHVLLDACGLGPKDMETLGLSLFKPDFLICSFFKVFGENPSGFGCLFVKKSSSSVIKDSTSTGLVRLVPARRPSQISEESANDDTETEEKAKQELHDDDILQGSSSGPMSRQQTSEKTSELEETKEVSVKQKAPEIEVSVKQKAPEIEVSVASFESSQSQIIASNGSGYSYLECRGLDHADSLGLISISTRARYLINWLVNALTSLQHPHSENGHPLVRIYGPKVKFDRGPAVAFNVFDWKGEKIDPAIVQKLADRNNISLSCGFLHHIVFSNKYEHEREQILETRTSEGGAVLNGKRDKLYSGISVVTAALGFLTNFEDVYKLWAFVSRFLDADFVQKERWRYTALNQMTIEV</sequence>
<feature type="compositionally biased region" description="Basic and acidic residues" evidence="1">
    <location>
        <begin position="417"/>
        <end position="432"/>
    </location>
</feature>